<organism evidence="1 2">
    <name type="scientific">Veillonella montpellierensis DNF00314</name>
    <dbReference type="NCBI Taxonomy" id="1401067"/>
    <lineage>
        <taxon>Bacteria</taxon>
        <taxon>Bacillati</taxon>
        <taxon>Bacillota</taxon>
        <taxon>Negativicutes</taxon>
        <taxon>Veillonellales</taxon>
        <taxon>Veillonellaceae</taxon>
        <taxon>Veillonella</taxon>
    </lineage>
</organism>
<gene>
    <name evidence="1" type="ORF">HMPREF0872_07290</name>
</gene>
<proteinExistence type="predicted"/>
<evidence type="ECO:0000313" key="2">
    <source>
        <dbReference type="Proteomes" id="UP000029628"/>
    </source>
</evidence>
<dbReference type="AlphaFoldDB" id="A0A096BVK1"/>
<dbReference type="RefSeq" id="WP_038152991.1">
    <property type="nucleotide sequence ID" value="NZ_JRNT01000028.1"/>
</dbReference>
<dbReference type="EMBL" id="JRNT01000028">
    <property type="protein sequence ID" value="KGF46752.1"/>
    <property type="molecule type" value="Genomic_DNA"/>
</dbReference>
<keyword evidence="2" id="KW-1185">Reference proteome</keyword>
<sequence>MADTVFHVAIHYGITSNGYIAYNIDTKELTVVLPEQEWADKVKAYLTTEQTIKNAVGLNTYETVTVLPVSSLDNLKLALTRMWMAIEVQVDWSRPWNL</sequence>
<comment type="caution">
    <text evidence="1">The sequence shown here is derived from an EMBL/GenBank/DDBJ whole genome shotgun (WGS) entry which is preliminary data.</text>
</comment>
<reference evidence="1 2" key="1">
    <citation type="submission" date="2014-07" db="EMBL/GenBank/DDBJ databases">
        <authorList>
            <person name="McCorrison J."/>
            <person name="Sanka R."/>
            <person name="Torralba M."/>
            <person name="Gillis M."/>
            <person name="Haft D.H."/>
            <person name="Methe B."/>
            <person name="Sutton G."/>
            <person name="Nelson K.E."/>
        </authorList>
    </citation>
    <scope>NUCLEOTIDE SEQUENCE [LARGE SCALE GENOMIC DNA]</scope>
    <source>
        <strain evidence="1 2">DNF00314</strain>
    </source>
</reference>
<accession>A0A096BVK1</accession>
<name>A0A096BVK1_9FIRM</name>
<dbReference type="eggNOG" id="ENOG5033MEZ">
    <property type="taxonomic scope" value="Bacteria"/>
</dbReference>
<evidence type="ECO:0000313" key="1">
    <source>
        <dbReference type="EMBL" id="KGF46752.1"/>
    </source>
</evidence>
<protein>
    <submittedName>
        <fullName evidence="1">Uncharacterized protein</fullName>
    </submittedName>
</protein>
<dbReference type="Proteomes" id="UP000029628">
    <property type="component" value="Unassembled WGS sequence"/>
</dbReference>